<accession>A0A7E4W0B1</accession>
<protein>
    <submittedName>
        <fullName evidence="3">Elf-1_N domain-containing protein</fullName>
    </submittedName>
</protein>
<dbReference type="AlphaFoldDB" id="A0A7E4W0B1"/>
<evidence type="ECO:0000313" key="3">
    <source>
        <dbReference type="WBParaSite" id="Pan_g5444.t1"/>
    </source>
</evidence>
<feature type="compositionally biased region" description="Polar residues" evidence="1">
    <location>
        <begin position="19"/>
        <end position="28"/>
    </location>
</feature>
<evidence type="ECO:0000256" key="1">
    <source>
        <dbReference type="SAM" id="MobiDB-lite"/>
    </source>
</evidence>
<feature type="region of interest" description="Disordered" evidence="1">
    <location>
        <begin position="1"/>
        <end position="28"/>
    </location>
</feature>
<name>A0A7E4W0B1_PANRE</name>
<organism evidence="2 3">
    <name type="scientific">Panagrellus redivivus</name>
    <name type="common">Microworm</name>
    <dbReference type="NCBI Taxonomy" id="6233"/>
    <lineage>
        <taxon>Eukaryota</taxon>
        <taxon>Metazoa</taxon>
        <taxon>Ecdysozoa</taxon>
        <taxon>Nematoda</taxon>
        <taxon>Chromadorea</taxon>
        <taxon>Rhabditida</taxon>
        <taxon>Tylenchina</taxon>
        <taxon>Panagrolaimomorpha</taxon>
        <taxon>Panagrolaimoidea</taxon>
        <taxon>Panagrolaimidae</taxon>
        <taxon>Panagrellus</taxon>
    </lineage>
</organism>
<dbReference type="WBParaSite" id="Pan_g5444.t1">
    <property type="protein sequence ID" value="Pan_g5444.t1"/>
    <property type="gene ID" value="Pan_g5444"/>
</dbReference>
<dbReference type="Proteomes" id="UP000492821">
    <property type="component" value="Unassembled WGS sequence"/>
</dbReference>
<evidence type="ECO:0000313" key="2">
    <source>
        <dbReference type="Proteomes" id="UP000492821"/>
    </source>
</evidence>
<reference evidence="2" key="1">
    <citation type="journal article" date="2013" name="Genetics">
        <title>The draft genome and transcriptome of Panagrellus redivivus are shaped by the harsh demands of a free-living lifestyle.</title>
        <authorList>
            <person name="Srinivasan J."/>
            <person name="Dillman A.R."/>
            <person name="Macchietto M.G."/>
            <person name="Heikkinen L."/>
            <person name="Lakso M."/>
            <person name="Fracchia K.M."/>
            <person name="Antoshechkin I."/>
            <person name="Mortazavi A."/>
            <person name="Wong G."/>
            <person name="Sternberg P.W."/>
        </authorList>
    </citation>
    <scope>NUCLEOTIDE SEQUENCE [LARGE SCALE GENOMIC DNA]</scope>
    <source>
        <strain evidence="2">MT8872</strain>
    </source>
</reference>
<keyword evidence="2" id="KW-1185">Reference proteome</keyword>
<sequence length="100" mass="11352">MSKQNPTQPPPQLEDNWDQDSNFDPSEYLTNETEAMEPGDEIHMTYQSPCVFQLSEEFDDFMVIASTVNNNEGSDLSPLHLFDAGSISALDWDQVVPQQR</sequence>
<reference evidence="3" key="2">
    <citation type="submission" date="2020-10" db="UniProtKB">
        <authorList>
            <consortium name="WormBaseParasite"/>
        </authorList>
    </citation>
    <scope>IDENTIFICATION</scope>
</reference>
<proteinExistence type="predicted"/>